<organism evidence="1">
    <name type="scientific">Spodoptera frugiperda</name>
    <name type="common">Fall armyworm</name>
    <dbReference type="NCBI Taxonomy" id="7108"/>
    <lineage>
        <taxon>Eukaryota</taxon>
        <taxon>Metazoa</taxon>
        <taxon>Ecdysozoa</taxon>
        <taxon>Arthropoda</taxon>
        <taxon>Hexapoda</taxon>
        <taxon>Insecta</taxon>
        <taxon>Pterygota</taxon>
        <taxon>Neoptera</taxon>
        <taxon>Endopterygota</taxon>
        <taxon>Lepidoptera</taxon>
        <taxon>Glossata</taxon>
        <taxon>Ditrysia</taxon>
        <taxon>Noctuoidea</taxon>
        <taxon>Noctuidae</taxon>
        <taxon>Amphipyrinae</taxon>
        <taxon>Spodoptera</taxon>
    </lineage>
</organism>
<gene>
    <name evidence="1" type="ORF">SFRICE_004956</name>
</gene>
<proteinExistence type="predicted"/>
<accession>A0A2H1VYU3</accession>
<dbReference type="EMBL" id="ODYU01005278">
    <property type="protein sequence ID" value="SOQ45977.1"/>
    <property type="molecule type" value="Genomic_DNA"/>
</dbReference>
<name>A0A2H1VYU3_SPOFR</name>
<dbReference type="AlphaFoldDB" id="A0A2H1VYU3"/>
<sequence length="108" mass="12346">MLVEKTKKKPLPYTMIFSCVVGAFTNIHVHMHMSPRPGTTICGLQKIALCGNRTRFTLHNRRLPKQRINRAVKFNQINIDYIYPACSLKERANEAATIKMFDGPSINQ</sequence>
<evidence type="ECO:0000313" key="1">
    <source>
        <dbReference type="EMBL" id="SOQ45977.1"/>
    </source>
</evidence>
<reference evidence="1" key="1">
    <citation type="submission" date="2016-07" db="EMBL/GenBank/DDBJ databases">
        <authorList>
            <person name="Bretaudeau A."/>
        </authorList>
    </citation>
    <scope>NUCLEOTIDE SEQUENCE</scope>
    <source>
        <strain evidence="1">Rice</strain>
        <tissue evidence="1">Whole body</tissue>
    </source>
</reference>
<protein>
    <submittedName>
        <fullName evidence="1">SFRICE_004956</fullName>
    </submittedName>
</protein>